<dbReference type="Pfam" id="PF00005">
    <property type="entry name" value="ABC_tran"/>
    <property type="match status" value="1"/>
</dbReference>
<reference evidence="6 7" key="1">
    <citation type="submission" date="2016-11" db="EMBL/GenBank/DDBJ databases">
        <authorList>
            <person name="Jaros S."/>
            <person name="Januszkiewicz K."/>
            <person name="Wedrychowicz H."/>
        </authorList>
    </citation>
    <scope>NUCLEOTIDE SEQUENCE [LARGE SCALE GENOMIC DNA]</scope>
    <source>
        <strain evidence="6 7">DSM 44666</strain>
    </source>
</reference>
<dbReference type="EMBL" id="FQVL01000014">
    <property type="protein sequence ID" value="SHF30012.1"/>
    <property type="molecule type" value="Genomic_DNA"/>
</dbReference>
<keyword evidence="2" id="KW-0547">Nucleotide-binding</keyword>
<evidence type="ECO:0000313" key="7">
    <source>
        <dbReference type="Proteomes" id="UP000184476"/>
    </source>
</evidence>
<dbReference type="OrthoDB" id="9787851at2"/>
<dbReference type="InterPro" id="IPR027417">
    <property type="entry name" value="P-loop_NTPase"/>
</dbReference>
<evidence type="ECO:0000259" key="5">
    <source>
        <dbReference type="PROSITE" id="PS50893"/>
    </source>
</evidence>
<accession>A0A1M5AJC6</accession>
<dbReference type="Proteomes" id="UP000184476">
    <property type="component" value="Unassembled WGS sequence"/>
</dbReference>
<dbReference type="PANTHER" id="PTHR42794">
    <property type="entry name" value="HEMIN IMPORT ATP-BINDING PROTEIN HMUV"/>
    <property type="match status" value="1"/>
</dbReference>
<dbReference type="PANTHER" id="PTHR42794:SF1">
    <property type="entry name" value="HEMIN IMPORT ATP-BINDING PROTEIN HMUV"/>
    <property type="match status" value="1"/>
</dbReference>
<organism evidence="6 7">
    <name type="scientific">Seinonella peptonophila</name>
    <dbReference type="NCBI Taxonomy" id="112248"/>
    <lineage>
        <taxon>Bacteria</taxon>
        <taxon>Bacillati</taxon>
        <taxon>Bacillota</taxon>
        <taxon>Bacilli</taxon>
        <taxon>Bacillales</taxon>
        <taxon>Thermoactinomycetaceae</taxon>
        <taxon>Seinonella</taxon>
    </lineage>
</organism>
<keyword evidence="1" id="KW-0813">Transport</keyword>
<evidence type="ECO:0000256" key="3">
    <source>
        <dbReference type="ARBA" id="ARBA00022840"/>
    </source>
</evidence>
<dbReference type="FunFam" id="3.40.50.300:FF:000134">
    <property type="entry name" value="Iron-enterobactin ABC transporter ATP-binding protein"/>
    <property type="match status" value="1"/>
</dbReference>
<keyword evidence="4" id="KW-1278">Translocase</keyword>
<evidence type="ECO:0000256" key="2">
    <source>
        <dbReference type="ARBA" id="ARBA00022741"/>
    </source>
</evidence>
<evidence type="ECO:0000256" key="4">
    <source>
        <dbReference type="ARBA" id="ARBA00022967"/>
    </source>
</evidence>
<dbReference type="InterPro" id="IPR003439">
    <property type="entry name" value="ABC_transporter-like_ATP-bd"/>
</dbReference>
<dbReference type="SUPFAM" id="SSF52540">
    <property type="entry name" value="P-loop containing nucleoside triphosphate hydrolases"/>
    <property type="match status" value="1"/>
</dbReference>
<dbReference type="GO" id="GO:0016887">
    <property type="term" value="F:ATP hydrolysis activity"/>
    <property type="evidence" value="ECO:0007669"/>
    <property type="project" value="InterPro"/>
</dbReference>
<evidence type="ECO:0000313" key="6">
    <source>
        <dbReference type="EMBL" id="SHF30012.1"/>
    </source>
</evidence>
<dbReference type="SMART" id="SM00382">
    <property type="entry name" value="AAA"/>
    <property type="match status" value="1"/>
</dbReference>
<dbReference type="RefSeq" id="WP_073157138.1">
    <property type="nucleotide sequence ID" value="NZ_FQVL01000014.1"/>
</dbReference>
<proteinExistence type="predicted"/>
<keyword evidence="7" id="KW-1185">Reference proteome</keyword>
<name>A0A1M5AJC6_9BACL</name>
<dbReference type="PROSITE" id="PS50893">
    <property type="entry name" value="ABC_TRANSPORTER_2"/>
    <property type="match status" value="1"/>
</dbReference>
<dbReference type="InterPro" id="IPR003593">
    <property type="entry name" value="AAA+_ATPase"/>
</dbReference>
<feature type="domain" description="ABC transporter" evidence="5">
    <location>
        <begin position="2"/>
        <end position="238"/>
    </location>
</feature>
<dbReference type="STRING" id="112248.SAMN05444392_11422"/>
<dbReference type="CDD" id="cd03214">
    <property type="entry name" value="ABC_Iron-Siderophores_B12_Hemin"/>
    <property type="match status" value="1"/>
</dbReference>
<dbReference type="AlphaFoldDB" id="A0A1M5AJC6"/>
<sequence>MIQTHQICKSWQDRTLFSKISFTFEQGICYGILGPNGSGKTTLLRCLSGELTPDEGMVTLIDKPILSFSPRQRARKIGVLSQESFYDLPFTVEEMVMMGRYPYQRRWPWDNEIDYQSVRAMMTELDVESLAQMPFSSLSGGEKQRVLITRLLVQEASILLLDEPMNHLDIQHQIRFLELIQEIRDQQNMTIIIVLHDLNIAAQFCDRLLFLADGKLLATGTAEELYTADLIKQVYQVDPIIVKHPTLKVPQVFMQLSQNR</sequence>
<evidence type="ECO:0000256" key="1">
    <source>
        <dbReference type="ARBA" id="ARBA00022448"/>
    </source>
</evidence>
<dbReference type="Gene3D" id="3.40.50.300">
    <property type="entry name" value="P-loop containing nucleotide triphosphate hydrolases"/>
    <property type="match status" value="1"/>
</dbReference>
<keyword evidence="3 6" id="KW-0067">ATP-binding</keyword>
<gene>
    <name evidence="6" type="ORF">SAMN05444392_11422</name>
</gene>
<dbReference type="GO" id="GO:0005524">
    <property type="term" value="F:ATP binding"/>
    <property type="evidence" value="ECO:0007669"/>
    <property type="project" value="UniProtKB-KW"/>
</dbReference>
<protein>
    <submittedName>
        <fullName evidence="6">Iron complex transport system ATP-binding protein</fullName>
    </submittedName>
</protein>